<proteinExistence type="predicted"/>
<gene>
    <name evidence="1" type="ORF">I4F81_004727</name>
</gene>
<keyword evidence="2" id="KW-1185">Reference proteome</keyword>
<protein>
    <submittedName>
        <fullName evidence="1">Uncharacterized protein</fullName>
    </submittedName>
</protein>
<name>A0ACC3BWT4_PYRYE</name>
<comment type="caution">
    <text evidence="1">The sequence shown here is derived from an EMBL/GenBank/DDBJ whole genome shotgun (WGS) entry which is preliminary data.</text>
</comment>
<organism evidence="1 2">
    <name type="scientific">Pyropia yezoensis</name>
    <name type="common">Susabi-nori</name>
    <name type="synonym">Porphyra yezoensis</name>
    <dbReference type="NCBI Taxonomy" id="2788"/>
    <lineage>
        <taxon>Eukaryota</taxon>
        <taxon>Rhodophyta</taxon>
        <taxon>Bangiophyceae</taxon>
        <taxon>Bangiales</taxon>
        <taxon>Bangiaceae</taxon>
        <taxon>Pyropia</taxon>
    </lineage>
</organism>
<evidence type="ECO:0000313" key="1">
    <source>
        <dbReference type="EMBL" id="KAK1862151.1"/>
    </source>
</evidence>
<sequence length="776" mass="85326">MVEAGRPAGCLTARRGGPANHRPLACAFSCGNLCFSVRGPKRASLDRLALRRLAPQPVGLTAGRCCQVWADKARRRALVTCRERGDEQGWGGGSSSAPDGDEEVIAVTRGAKEEAQQLGNKIKEPQPGRDAHETSDDKSQSGPLDGPISELTSALLARLHETSPPSIELQYAKWRQLSVLPTLVGSRKKKARKSINDVTKRNTSTMTSTEKPQLLLASGPAGCGKTRMGASECLGARLAARFLDLTTEQLYEQNGKSLSGLTVYRVLGAITSGVARHAADAPRAELVIGLHIDEYQIYKDAANLTSHDFVKEMLSEVTNFVKDVKLHEQLGAKVSFIPVVTGTPYRGLDIVWTEWLEPVELAVPSLDHEEALNMAVDIFARHPAFADKLVEVREELALSSEAEQVLMASGYRPRLVEVLVGNARDQAADDLEFLDIHEALRVVNWQSAADALRTSIPKPRRPTGATRVARAALLQVPVRFALEPDSPLSSVEKDVEYAESRGEIELVDVKDLQLIPALKSPDDYRVVRLPFLQLLMWGGKGILPHAVYEVGRFRWADAQQELYVAHLLAARLAHWTDEIKSQAQVVSVPLGDLFPGALGSVAARGIRCVPGGRCEVYHEPNKRLFLVNKQSRPEKQLNVFARRYKTDQYTDHLMTDGVIVTGKCSFLFDCRLSVLLAGTGDAKVHLFLQAKQSHVGKTMSTGFFKDFMTEGRAVTKKWAAGGDRVIFVVISNRPLTRGVKKCIRSGRFFQLYPDLLLVSKNEISRLLPPDLLLRVA</sequence>
<evidence type="ECO:0000313" key="2">
    <source>
        <dbReference type="Proteomes" id="UP000798662"/>
    </source>
</evidence>
<reference evidence="1" key="1">
    <citation type="submission" date="2019-11" db="EMBL/GenBank/DDBJ databases">
        <title>Nori genome reveals adaptations in red seaweeds to the harsh intertidal environment.</title>
        <authorList>
            <person name="Wang D."/>
            <person name="Mao Y."/>
        </authorList>
    </citation>
    <scope>NUCLEOTIDE SEQUENCE</scope>
    <source>
        <tissue evidence="1">Gametophyte</tissue>
    </source>
</reference>
<dbReference type="EMBL" id="CM020618">
    <property type="protein sequence ID" value="KAK1862151.1"/>
    <property type="molecule type" value="Genomic_DNA"/>
</dbReference>
<accession>A0ACC3BWT4</accession>
<dbReference type="Proteomes" id="UP000798662">
    <property type="component" value="Chromosome 1"/>
</dbReference>